<dbReference type="RefSeq" id="WP_309667814.1">
    <property type="nucleotide sequence ID" value="NZ_JAVIZA010000001.1"/>
</dbReference>
<evidence type="ECO:0000313" key="3">
    <source>
        <dbReference type="EMBL" id="MDR6168847.1"/>
    </source>
</evidence>
<dbReference type="Proteomes" id="UP001260188">
    <property type="component" value="Unassembled WGS sequence"/>
</dbReference>
<dbReference type="PANTHER" id="PTHR36933:SF1">
    <property type="entry name" value="SLL0788 PROTEIN"/>
    <property type="match status" value="1"/>
</dbReference>
<keyword evidence="1" id="KW-1133">Transmembrane helix</keyword>
<sequence>MTDDLAVETESQGSVPPPTGLRWWAVLLIVLAVAGAAFAVGRFSAFGTSPSVPGNSSPEAGFARDMQVHHTQAIEMAMTIYRQTEDEGIRTLAFDIATAQAGQRGEFYDWLVQWGLPQASTAPLMQWMVGHPAHNHGTQAQQPSDEELRAEMGMATPAQLAQLDAETGVAADCTFLGLMIRHHQGAIPMAQALVDLGSDPRAVQVAGGVIETQSAEIDLMRSIQQRLGCEG</sequence>
<evidence type="ECO:0000313" key="4">
    <source>
        <dbReference type="Proteomes" id="UP001260188"/>
    </source>
</evidence>
<dbReference type="InterPro" id="IPR005183">
    <property type="entry name" value="DUF305_CopM-like"/>
</dbReference>
<dbReference type="EMBL" id="JAVIZA010000001">
    <property type="protein sequence ID" value="MDR6168847.1"/>
    <property type="molecule type" value="Genomic_DNA"/>
</dbReference>
<organism evidence="3 4">
    <name type="scientific">Microbacterium paludicola</name>
    <dbReference type="NCBI Taxonomy" id="300019"/>
    <lineage>
        <taxon>Bacteria</taxon>
        <taxon>Bacillati</taxon>
        <taxon>Actinomycetota</taxon>
        <taxon>Actinomycetes</taxon>
        <taxon>Micrococcales</taxon>
        <taxon>Microbacteriaceae</taxon>
        <taxon>Microbacterium</taxon>
    </lineage>
</organism>
<keyword evidence="1" id="KW-0472">Membrane</keyword>
<accession>A0ABU1I4N1</accession>
<evidence type="ECO:0000259" key="2">
    <source>
        <dbReference type="Pfam" id="PF03713"/>
    </source>
</evidence>
<dbReference type="Gene3D" id="1.20.1260.10">
    <property type="match status" value="1"/>
</dbReference>
<comment type="caution">
    <text evidence="3">The sequence shown here is derived from an EMBL/GenBank/DDBJ whole genome shotgun (WGS) entry which is preliminary data.</text>
</comment>
<protein>
    <submittedName>
        <fullName evidence="3">Uncharacterized protein (DUF305 family)</fullName>
    </submittedName>
</protein>
<evidence type="ECO:0000256" key="1">
    <source>
        <dbReference type="SAM" id="Phobius"/>
    </source>
</evidence>
<feature type="domain" description="DUF305" evidence="2">
    <location>
        <begin position="59"/>
        <end position="223"/>
    </location>
</feature>
<name>A0ABU1I4N1_9MICO</name>
<dbReference type="PANTHER" id="PTHR36933">
    <property type="entry name" value="SLL0788 PROTEIN"/>
    <property type="match status" value="1"/>
</dbReference>
<keyword evidence="4" id="KW-1185">Reference proteome</keyword>
<dbReference type="InterPro" id="IPR012347">
    <property type="entry name" value="Ferritin-like"/>
</dbReference>
<feature type="transmembrane region" description="Helical" evidence="1">
    <location>
        <begin position="21"/>
        <end position="41"/>
    </location>
</feature>
<proteinExistence type="predicted"/>
<keyword evidence="1" id="KW-0812">Transmembrane</keyword>
<dbReference type="Pfam" id="PF03713">
    <property type="entry name" value="DUF305"/>
    <property type="match status" value="1"/>
</dbReference>
<gene>
    <name evidence="3" type="ORF">QE367_003051</name>
</gene>
<reference evidence="3 4" key="1">
    <citation type="submission" date="2023-08" db="EMBL/GenBank/DDBJ databases">
        <title>Functional and genomic diversity of the sorghum phyllosphere microbiome.</title>
        <authorList>
            <person name="Shade A."/>
        </authorList>
    </citation>
    <scope>NUCLEOTIDE SEQUENCE [LARGE SCALE GENOMIC DNA]</scope>
    <source>
        <strain evidence="3 4">SORGH_AS_0919</strain>
    </source>
</reference>